<dbReference type="AlphaFoldDB" id="A0A5B0MDI7"/>
<evidence type="ECO:0000256" key="1">
    <source>
        <dbReference type="SAM" id="MobiDB-lite"/>
    </source>
</evidence>
<evidence type="ECO:0000313" key="2">
    <source>
        <dbReference type="EMBL" id="KAA1074040.1"/>
    </source>
</evidence>
<feature type="region of interest" description="Disordered" evidence="1">
    <location>
        <begin position="1"/>
        <end position="71"/>
    </location>
</feature>
<dbReference type="EMBL" id="VDEP01000473">
    <property type="protein sequence ID" value="KAA1074040.1"/>
    <property type="molecule type" value="Genomic_DNA"/>
</dbReference>
<evidence type="ECO:0000313" key="3">
    <source>
        <dbReference type="Proteomes" id="UP000325313"/>
    </source>
</evidence>
<protein>
    <submittedName>
        <fullName evidence="2">Nucleolar DEAD-box protein required for synthesis of 60S ribosomal subunit</fullName>
    </submittedName>
</protein>
<proteinExistence type="predicted"/>
<name>A0A5B0MDI7_PUCGR</name>
<sequence>MSDFIFTIDSEDEETIPTAPSAKHKNITSKKPQKKPKQQDEPTLELNPNFLLDGLGLDPDSNSERRSNRSKLLVSPPITTYHPKEKCFRGLIFKHCPRMNLKIPWNDSGRRTPYRGYRLMKSWHDTKS</sequence>
<dbReference type="Proteomes" id="UP000325313">
    <property type="component" value="Unassembled WGS sequence"/>
</dbReference>
<accession>A0A5B0MDI7</accession>
<comment type="caution">
    <text evidence="2">The sequence shown here is derived from an EMBL/GenBank/DDBJ whole genome shotgun (WGS) entry which is preliminary data.</text>
</comment>
<organism evidence="2 3">
    <name type="scientific">Puccinia graminis f. sp. tritici</name>
    <dbReference type="NCBI Taxonomy" id="56615"/>
    <lineage>
        <taxon>Eukaryota</taxon>
        <taxon>Fungi</taxon>
        <taxon>Dikarya</taxon>
        <taxon>Basidiomycota</taxon>
        <taxon>Pucciniomycotina</taxon>
        <taxon>Pucciniomycetes</taxon>
        <taxon>Pucciniales</taxon>
        <taxon>Pucciniaceae</taxon>
        <taxon>Puccinia</taxon>
    </lineage>
</organism>
<reference evidence="2 3" key="1">
    <citation type="submission" date="2019-05" db="EMBL/GenBank/DDBJ databases">
        <title>Emergence of the Ug99 lineage of the wheat stem rust pathogen through somatic hybridization.</title>
        <authorList>
            <person name="Li F."/>
            <person name="Upadhyaya N.M."/>
            <person name="Sperschneider J."/>
            <person name="Matny O."/>
            <person name="Nguyen-Phuc H."/>
            <person name="Mago R."/>
            <person name="Raley C."/>
            <person name="Miller M.E."/>
            <person name="Silverstein K.A.T."/>
            <person name="Henningsen E."/>
            <person name="Hirsch C.D."/>
            <person name="Visser B."/>
            <person name="Pretorius Z.A."/>
            <person name="Steffenson B.J."/>
            <person name="Schwessinger B."/>
            <person name="Dodds P.N."/>
            <person name="Figueroa M."/>
        </authorList>
    </citation>
    <scope>NUCLEOTIDE SEQUENCE [LARGE SCALE GENOMIC DNA]</scope>
    <source>
        <strain evidence="2 3">Ug99</strain>
    </source>
</reference>
<feature type="compositionally biased region" description="Basic residues" evidence="1">
    <location>
        <begin position="22"/>
        <end position="36"/>
    </location>
</feature>
<gene>
    <name evidence="2" type="primary">DRS1_2</name>
    <name evidence="2" type="ORF">PGTUg99_003721</name>
</gene>